<accession>A0A0C4DPS7</accession>
<dbReference type="VEuPathDB" id="FungiDB:MAPG_01849"/>
<feature type="region of interest" description="Disordered" evidence="1">
    <location>
        <begin position="121"/>
        <end position="165"/>
    </location>
</feature>
<dbReference type="AlphaFoldDB" id="A0A0C4DPS7"/>
<evidence type="ECO:0000313" key="2">
    <source>
        <dbReference type="EMBL" id="KLU82781.1"/>
    </source>
</evidence>
<dbReference type="EMBL" id="ADBL01000457">
    <property type="status" value="NOT_ANNOTATED_CDS"/>
    <property type="molecule type" value="Genomic_DNA"/>
</dbReference>
<protein>
    <submittedName>
        <fullName evidence="2 3">Uncharacterized protein</fullName>
    </submittedName>
</protein>
<dbReference type="eggNOG" id="ENOG502REMQ">
    <property type="taxonomic scope" value="Eukaryota"/>
</dbReference>
<keyword evidence="4" id="KW-1185">Reference proteome</keyword>
<proteinExistence type="predicted"/>
<reference evidence="4" key="2">
    <citation type="submission" date="2010-05" db="EMBL/GenBank/DDBJ databases">
        <title>The genome sequence of Magnaporthe poae strain ATCC 64411.</title>
        <authorList>
            <person name="Ma L.-J."/>
            <person name="Dead R."/>
            <person name="Young S."/>
            <person name="Zeng Q."/>
            <person name="Koehrsen M."/>
            <person name="Alvarado L."/>
            <person name="Berlin A."/>
            <person name="Chapman S.B."/>
            <person name="Chen Z."/>
            <person name="Freedman E."/>
            <person name="Gellesch M."/>
            <person name="Goldberg J."/>
            <person name="Griggs A."/>
            <person name="Gujja S."/>
            <person name="Heilman E.R."/>
            <person name="Heiman D."/>
            <person name="Hepburn T."/>
            <person name="Howarth C."/>
            <person name="Jen D."/>
            <person name="Larson L."/>
            <person name="Mehta T."/>
            <person name="Neiman D."/>
            <person name="Pearson M."/>
            <person name="Roberts A."/>
            <person name="Saif S."/>
            <person name="Shea T."/>
            <person name="Shenoy N."/>
            <person name="Sisk P."/>
            <person name="Stolte C."/>
            <person name="Sykes S."/>
            <person name="Walk T."/>
            <person name="White J."/>
            <person name="Yandava C."/>
            <person name="Haas B."/>
            <person name="Nusbaum C."/>
            <person name="Birren B."/>
        </authorList>
    </citation>
    <scope>NUCLEOTIDE SEQUENCE [LARGE SCALE GENOMIC DNA]</scope>
    <source>
        <strain evidence="4">ATCC 64411 / 73-15</strain>
    </source>
</reference>
<sequence>MENLRASHPTRGQEVRPVTGAGGDQHSTTNQESPATAQYVEDSHAWHSTQGGDGSHLFERPHGHEAGYNQEAAPDAHHSLAGYITSPAIAMWLNQGIKDDPYHTLQSDADATWVAWPAEPVPVDGNVPDQWSVGAAAGDRDPEQAGRRRPGTSKRRAVRRDPRRE</sequence>
<dbReference type="OrthoDB" id="10469818at2759"/>
<gene>
    <name evidence="2" type="ORF">MAPG_01849</name>
</gene>
<feature type="compositionally biased region" description="Basic residues" evidence="1">
    <location>
        <begin position="147"/>
        <end position="158"/>
    </location>
</feature>
<feature type="compositionally biased region" description="Polar residues" evidence="1">
    <location>
        <begin position="25"/>
        <end position="36"/>
    </location>
</feature>
<reference evidence="3" key="5">
    <citation type="submission" date="2015-06" db="UniProtKB">
        <authorList>
            <consortium name="EnsemblFungi"/>
        </authorList>
    </citation>
    <scope>IDENTIFICATION</scope>
    <source>
        <strain evidence="3">ATCC 64411</strain>
    </source>
</reference>
<reference evidence="2" key="3">
    <citation type="submission" date="2011-03" db="EMBL/GenBank/DDBJ databases">
        <title>Annotation of Magnaporthe poae ATCC 64411.</title>
        <authorList>
            <person name="Ma L.-J."/>
            <person name="Dead R."/>
            <person name="Young S.K."/>
            <person name="Zeng Q."/>
            <person name="Gargeya S."/>
            <person name="Fitzgerald M."/>
            <person name="Haas B."/>
            <person name="Abouelleil A."/>
            <person name="Alvarado L."/>
            <person name="Arachchi H.M."/>
            <person name="Berlin A."/>
            <person name="Brown A."/>
            <person name="Chapman S.B."/>
            <person name="Chen Z."/>
            <person name="Dunbar C."/>
            <person name="Freedman E."/>
            <person name="Gearin G."/>
            <person name="Gellesch M."/>
            <person name="Goldberg J."/>
            <person name="Griggs A."/>
            <person name="Gujja S."/>
            <person name="Heiman D."/>
            <person name="Howarth C."/>
            <person name="Larson L."/>
            <person name="Lui A."/>
            <person name="MacDonald P.J.P."/>
            <person name="Mehta T."/>
            <person name="Montmayeur A."/>
            <person name="Murphy C."/>
            <person name="Neiman D."/>
            <person name="Pearson M."/>
            <person name="Priest M."/>
            <person name="Roberts A."/>
            <person name="Saif S."/>
            <person name="Shea T."/>
            <person name="Shenoy N."/>
            <person name="Sisk P."/>
            <person name="Stolte C."/>
            <person name="Sykes S."/>
            <person name="Yandava C."/>
            <person name="Wortman J."/>
            <person name="Nusbaum C."/>
            <person name="Birren B."/>
        </authorList>
    </citation>
    <scope>NUCLEOTIDE SEQUENCE</scope>
    <source>
        <strain evidence="2">ATCC 64411</strain>
    </source>
</reference>
<dbReference type="EnsemblFungi" id="MAPG_01849T0">
    <property type="protein sequence ID" value="MAPG_01849T0"/>
    <property type="gene ID" value="MAPG_01849"/>
</dbReference>
<reference evidence="3" key="4">
    <citation type="journal article" date="2015" name="G3 (Bethesda)">
        <title>Genome sequences of three phytopathogenic species of the Magnaporthaceae family of fungi.</title>
        <authorList>
            <person name="Okagaki L.H."/>
            <person name="Nunes C.C."/>
            <person name="Sailsbery J."/>
            <person name="Clay B."/>
            <person name="Brown D."/>
            <person name="John T."/>
            <person name="Oh Y."/>
            <person name="Young N."/>
            <person name="Fitzgerald M."/>
            <person name="Haas B.J."/>
            <person name="Zeng Q."/>
            <person name="Young S."/>
            <person name="Adiconis X."/>
            <person name="Fan L."/>
            <person name="Levin J.Z."/>
            <person name="Mitchell T.K."/>
            <person name="Okubara P.A."/>
            <person name="Farman M.L."/>
            <person name="Kohn L.M."/>
            <person name="Birren B."/>
            <person name="Ma L.-J."/>
            <person name="Dean R.A."/>
        </authorList>
    </citation>
    <scope>NUCLEOTIDE SEQUENCE</scope>
    <source>
        <strain evidence="3">ATCC 64411 / 73-15</strain>
    </source>
</reference>
<name>A0A0C4DPS7_MAGP6</name>
<dbReference type="EMBL" id="GL876966">
    <property type="protein sequence ID" value="KLU82781.1"/>
    <property type="molecule type" value="Genomic_DNA"/>
</dbReference>
<reference evidence="2" key="1">
    <citation type="submission" date="2010-05" db="EMBL/GenBank/DDBJ databases">
        <title>The Genome Sequence of Magnaporthe poae strain ATCC 64411.</title>
        <authorList>
            <consortium name="The Broad Institute Genome Sequencing Platform"/>
            <consortium name="Broad Institute Genome Sequencing Center for Infectious Disease"/>
            <person name="Ma L.-J."/>
            <person name="Dead R."/>
            <person name="Young S."/>
            <person name="Zeng Q."/>
            <person name="Koehrsen M."/>
            <person name="Alvarado L."/>
            <person name="Berlin A."/>
            <person name="Chapman S.B."/>
            <person name="Chen Z."/>
            <person name="Freedman E."/>
            <person name="Gellesch M."/>
            <person name="Goldberg J."/>
            <person name="Griggs A."/>
            <person name="Gujja S."/>
            <person name="Heilman E.R."/>
            <person name="Heiman D."/>
            <person name="Hepburn T."/>
            <person name="Howarth C."/>
            <person name="Jen D."/>
            <person name="Larson L."/>
            <person name="Mehta T."/>
            <person name="Neiman D."/>
            <person name="Pearson M."/>
            <person name="Roberts A."/>
            <person name="Saif S."/>
            <person name="Shea T."/>
            <person name="Shenoy N."/>
            <person name="Sisk P."/>
            <person name="Stolte C."/>
            <person name="Sykes S."/>
            <person name="Walk T."/>
            <person name="White J."/>
            <person name="Yandava C."/>
            <person name="Haas B."/>
            <person name="Nusbaum C."/>
            <person name="Birren B."/>
        </authorList>
    </citation>
    <scope>NUCLEOTIDE SEQUENCE</scope>
    <source>
        <strain evidence="2">ATCC 64411</strain>
    </source>
</reference>
<evidence type="ECO:0000313" key="3">
    <source>
        <dbReference type="EnsemblFungi" id="MAPG_01849T0"/>
    </source>
</evidence>
<feature type="compositionally biased region" description="Basic and acidic residues" evidence="1">
    <location>
        <begin position="56"/>
        <end position="65"/>
    </location>
</feature>
<organism evidence="3 4">
    <name type="scientific">Magnaporthiopsis poae (strain ATCC 64411 / 73-15)</name>
    <name type="common">Kentucky bluegrass fungus</name>
    <name type="synonym">Magnaporthe poae</name>
    <dbReference type="NCBI Taxonomy" id="644358"/>
    <lineage>
        <taxon>Eukaryota</taxon>
        <taxon>Fungi</taxon>
        <taxon>Dikarya</taxon>
        <taxon>Ascomycota</taxon>
        <taxon>Pezizomycotina</taxon>
        <taxon>Sordariomycetes</taxon>
        <taxon>Sordariomycetidae</taxon>
        <taxon>Magnaporthales</taxon>
        <taxon>Magnaporthaceae</taxon>
        <taxon>Magnaporthiopsis</taxon>
    </lineage>
</organism>
<dbReference type="Proteomes" id="UP000011715">
    <property type="component" value="Unassembled WGS sequence"/>
</dbReference>
<evidence type="ECO:0000256" key="1">
    <source>
        <dbReference type="SAM" id="MobiDB-lite"/>
    </source>
</evidence>
<feature type="region of interest" description="Disordered" evidence="1">
    <location>
        <begin position="1"/>
        <end position="73"/>
    </location>
</feature>
<evidence type="ECO:0000313" key="4">
    <source>
        <dbReference type="Proteomes" id="UP000011715"/>
    </source>
</evidence>